<proteinExistence type="predicted"/>
<dbReference type="EMBL" id="RJTM01000054">
    <property type="protein sequence ID" value="RNL88908.1"/>
    <property type="molecule type" value="Genomic_DNA"/>
</dbReference>
<evidence type="ECO:0000313" key="2">
    <source>
        <dbReference type="EMBL" id="RNL88908.1"/>
    </source>
</evidence>
<gene>
    <name evidence="2" type="ORF">ED312_07695</name>
</gene>
<sequence>MQINYFANLWRIFMDPIMFSDTETIENDFACLRIREGILYAVYKPGTVIDLKKARQVTADRLRLQREKNYPVFVDLREVTRVERAARHYFAHEGSILLNAMAVLYSTSQTRAIVNFYIDVNVPVIPTRAFTDQYSALDYLKPFTR</sequence>
<dbReference type="Proteomes" id="UP000267469">
    <property type="component" value="Unassembled WGS sequence"/>
</dbReference>
<dbReference type="InterPro" id="IPR056695">
    <property type="entry name" value="DUF7793"/>
</dbReference>
<reference evidence="2 3" key="1">
    <citation type="submission" date="2018-10" db="EMBL/GenBank/DDBJ databases">
        <title>Sinomicrobium pectinilyticum sp. nov., a pectinase-producing bacterium isolated from alkaline and saline soil, and emended description of the genus Sinomicrobium.</title>
        <authorList>
            <person name="Cheng B."/>
            <person name="Li C."/>
            <person name="Lai Q."/>
            <person name="Du M."/>
            <person name="Shao Z."/>
            <person name="Xu P."/>
            <person name="Yang C."/>
        </authorList>
    </citation>
    <scope>NUCLEOTIDE SEQUENCE [LARGE SCALE GENOMIC DNA]</scope>
    <source>
        <strain evidence="2 3">5DNS001</strain>
    </source>
</reference>
<keyword evidence="3" id="KW-1185">Reference proteome</keyword>
<name>A0A3N0ELY8_SINP1</name>
<accession>A0A3N0ELY8</accession>
<comment type="caution">
    <text evidence="2">The sequence shown here is derived from an EMBL/GenBank/DDBJ whole genome shotgun (WGS) entry which is preliminary data.</text>
</comment>
<dbReference type="AlphaFoldDB" id="A0A3N0ELY8"/>
<dbReference type="Gene3D" id="3.40.1680.10">
    <property type="entry name" value="yp_829618.1 domain like"/>
    <property type="match status" value="1"/>
</dbReference>
<feature type="domain" description="DUF7793" evidence="1">
    <location>
        <begin position="33"/>
        <end position="143"/>
    </location>
</feature>
<evidence type="ECO:0000259" key="1">
    <source>
        <dbReference type="Pfam" id="PF25056"/>
    </source>
</evidence>
<dbReference type="Gene3D" id="3.40.970.30">
    <property type="entry name" value="yp_829618.1 like domains"/>
    <property type="match status" value="1"/>
</dbReference>
<dbReference type="Pfam" id="PF25056">
    <property type="entry name" value="DUF7793"/>
    <property type="match status" value="1"/>
</dbReference>
<organism evidence="2 3">
    <name type="scientific">Sinomicrobium pectinilyticum</name>
    <dbReference type="NCBI Taxonomy" id="1084421"/>
    <lineage>
        <taxon>Bacteria</taxon>
        <taxon>Pseudomonadati</taxon>
        <taxon>Bacteroidota</taxon>
        <taxon>Flavobacteriia</taxon>
        <taxon>Flavobacteriales</taxon>
        <taxon>Flavobacteriaceae</taxon>
        <taxon>Sinomicrobium</taxon>
    </lineage>
</organism>
<protein>
    <recommendedName>
        <fullName evidence="1">DUF7793 domain-containing protein</fullName>
    </recommendedName>
</protein>
<evidence type="ECO:0000313" key="3">
    <source>
        <dbReference type="Proteomes" id="UP000267469"/>
    </source>
</evidence>